<feature type="domain" description="Low molecular weight protein antigen 6 PH" evidence="3">
    <location>
        <begin position="108"/>
        <end position="161"/>
    </location>
</feature>
<feature type="region of interest" description="Disordered" evidence="1">
    <location>
        <begin position="167"/>
        <end position="186"/>
    </location>
</feature>
<proteinExistence type="predicted"/>
<dbReference type="RefSeq" id="WP_209343006.1">
    <property type="nucleotide sequence ID" value="NZ_JAGIQL010000116.1"/>
</dbReference>
<protein>
    <submittedName>
        <fullName evidence="4">PH domain-containing protein</fullName>
    </submittedName>
</protein>
<feature type="compositionally biased region" description="Low complexity" evidence="1">
    <location>
        <begin position="22"/>
        <end position="32"/>
    </location>
</feature>
<dbReference type="AlphaFoldDB" id="A0A940MGI3"/>
<feature type="compositionally biased region" description="Basic and acidic residues" evidence="1">
    <location>
        <begin position="11"/>
        <end position="21"/>
    </location>
</feature>
<feature type="region of interest" description="Disordered" evidence="1">
    <location>
        <begin position="1"/>
        <end position="32"/>
    </location>
</feature>
<gene>
    <name evidence="4" type="ORF">JFN87_23610</name>
</gene>
<evidence type="ECO:0000313" key="5">
    <source>
        <dbReference type="Proteomes" id="UP000670475"/>
    </source>
</evidence>
<dbReference type="EMBL" id="JAGIQL010000116">
    <property type="protein sequence ID" value="MBP0460453.1"/>
    <property type="molecule type" value="Genomic_DNA"/>
</dbReference>
<feature type="transmembrane region" description="Helical" evidence="2">
    <location>
        <begin position="55"/>
        <end position="77"/>
    </location>
</feature>
<keyword evidence="2" id="KW-0472">Membrane</keyword>
<name>A0A940MGI3_9ACTN</name>
<feature type="compositionally biased region" description="Polar residues" evidence="1">
    <location>
        <begin position="1"/>
        <end position="10"/>
    </location>
</feature>
<feature type="transmembrane region" description="Helical" evidence="2">
    <location>
        <begin position="234"/>
        <end position="255"/>
    </location>
</feature>
<evidence type="ECO:0000256" key="2">
    <source>
        <dbReference type="SAM" id="Phobius"/>
    </source>
</evidence>
<evidence type="ECO:0000313" key="4">
    <source>
        <dbReference type="EMBL" id="MBP0460453.1"/>
    </source>
</evidence>
<comment type="caution">
    <text evidence="4">The sequence shown here is derived from an EMBL/GenBank/DDBJ whole genome shotgun (WGS) entry which is preliminary data.</text>
</comment>
<keyword evidence="2" id="KW-0812">Transmembrane</keyword>
<dbReference type="Proteomes" id="UP000670475">
    <property type="component" value="Unassembled WGS sequence"/>
</dbReference>
<keyword evidence="2" id="KW-1133">Transmembrane helix</keyword>
<evidence type="ECO:0000259" key="3">
    <source>
        <dbReference type="Pfam" id="PF10756"/>
    </source>
</evidence>
<feature type="transmembrane region" description="Helical" evidence="2">
    <location>
        <begin position="89"/>
        <end position="107"/>
    </location>
</feature>
<organism evidence="4 5">
    <name type="scientific">Streptomyces montanisoli</name>
    <dbReference type="NCBI Taxonomy" id="2798581"/>
    <lineage>
        <taxon>Bacteria</taxon>
        <taxon>Bacillati</taxon>
        <taxon>Actinomycetota</taxon>
        <taxon>Actinomycetes</taxon>
        <taxon>Kitasatosporales</taxon>
        <taxon>Streptomycetaceae</taxon>
        <taxon>Streptomyces</taxon>
    </lineage>
</organism>
<accession>A0A940MGI3</accession>
<evidence type="ECO:0000256" key="1">
    <source>
        <dbReference type="SAM" id="MobiDB-lite"/>
    </source>
</evidence>
<sequence>MARSEQQPSEAEQRSSAEQRSPEAAVPAASTAAGDAALAAGAPAPSGQAPYSDRVYRSGGGIAGGALVLALVLWLGIDALFTAHGRAPWLSLAALLFVVPLLVAYTVRPAVFAGKDQVRIRNPFRTISVPWGAMKHIRARFSTELFTHDGAKYQMWAVPVSLRQRKRSDRRMARMERSAPASSGARQAAMSFSASAADPKLAQADQAIVEMRELADRATANTEDGPAGAPVVRWAYEVIAPALAGAILLIVLIALG</sequence>
<dbReference type="Pfam" id="PF10756">
    <property type="entry name" value="bPH_6"/>
    <property type="match status" value="1"/>
</dbReference>
<keyword evidence="5" id="KW-1185">Reference proteome</keyword>
<dbReference type="InterPro" id="IPR019692">
    <property type="entry name" value="CFP-6_PH"/>
</dbReference>
<reference evidence="4" key="1">
    <citation type="submission" date="2021-03" db="EMBL/GenBank/DDBJ databases">
        <title>Whole genome sequence of Streptomyces bomunensis MMS17-BM035.</title>
        <authorList>
            <person name="Lee J.H."/>
        </authorList>
    </citation>
    <scope>NUCLEOTIDE SEQUENCE</scope>
    <source>
        <strain evidence="4">MMS17-BM035</strain>
    </source>
</reference>